<reference evidence="2" key="1">
    <citation type="submission" date="2022-08" db="EMBL/GenBank/DDBJ databases">
        <title>Novel sulfate-reducing endosymbionts in the free-living metamonad Anaeramoeba.</title>
        <authorList>
            <person name="Jerlstrom-Hultqvist J."/>
            <person name="Cepicka I."/>
            <person name="Gallot-Lavallee L."/>
            <person name="Salas-Leiva D."/>
            <person name="Curtis B.A."/>
            <person name="Zahonova K."/>
            <person name="Pipaliya S."/>
            <person name="Dacks J."/>
            <person name="Roger A.J."/>
        </authorList>
    </citation>
    <scope>NUCLEOTIDE SEQUENCE</scope>
    <source>
        <strain evidence="2">Schooner1</strain>
    </source>
</reference>
<keyword evidence="3" id="KW-1185">Reference proteome</keyword>
<accession>A0ABQ8YN81</accession>
<evidence type="ECO:0008006" key="4">
    <source>
        <dbReference type="Google" id="ProtNLM"/>
    </source>
</evidence>
<evidence type="ECO:0000256" key="1">
    <source>
        <dbReference type="SAM" id="SignalP"/>
    </source>
</evidence>
<organism evidence="2 3">
    <name type="scientific">Anaeramoeba flamelloides</name>
    <dbReference type="NCBI Taxonomy" id="1746091"/>
    <lineage>
        <taxon>Eukaryota</taxon>
        <taxon>Metamonada</taxon>
        <taxon>Anaeramoebidae</taxon>
        <taxon>Anaeramoeba</taxon>
    </lineage>
</organism>
<sequence length="205" mass="23658">MLKFILLFLPLLIILIIKKLSSRKEGILGKYTRPLIKAITNRLPVKVLCGPDGKPFLFRYHLLALTPDGPGLCIHHFVDSDPDRGFHDHPWMHALSFVLAGSYEEKLNPSLPNEKGRLVSTGNFNYLHGIKSRHRVMIADGEDGWTFFMFGKRRKGWGFYNIMENGELHYKPMATEIKDNDGGWWKTASKGREVLHRWEKKTKDN</sequence>
<feature type="chain" id="PRO_5046465215" description="Cysteine dioxygenase" evidence="1">
    <location>
        <begin position="23"/>
        <end position="205"/>
    </location>
</feature>
<gene>
    <name evidence="2" type="ORF">M0813_19824</name>
</gene>
<protein>
    <recommendedName>
        <fullName evidence="4">Cysteine dioxygenase</fullName>
    </recommendedName>
</protein>
<name>A0ABQ8YN81_9EUKA</name>
<dbReference type="EMBL" id="JAOAOG010000140">
    <property type="protein sequence ID" value="KAJ6246064.1"/>
    <property type="molecule type" value="Genomic_DNA"/>
</dbReference>
<dbReference type="InterPro" id="IPR011051">
    <property type="entry name" value="RmlC_Cupin_sf"/>
</dbReference>
<dbReference type="Proteomes" id="UP001150062">
    <property type="component" value="Unassembled WGS sequence"/>
</dbReference>
<proteinExistence type="predicted"/>
<dbReference type="SUPFAM" id="SSF51182">
    <property type="entry name" value="RmlC-like cupins"/>
    <property type="match status" value="1"/>
</dbReference>
<evidence type="ECO:0000313" key="3">
    <source>
        <dbReference type="Proteomes" id="UP001150062"/>
    </source>
</evidence>
<comment type="caution">
    <text evidence="2">The sequence shown here is derived from an EMBL/GenBank/DDBJ whole genome shotgun (WGS) entry which is preliminary data.</text>
</comment>
<evidence type="ECO:0000313" key="2">
    <source>
        <dbReference type="EMBL" id="KAJ6246064.1"/>
    </source>
</evidence>
<keyword evidence="1" id="KW-0732">Signal</keyword>
<feature type="signal peptide" evidence="1">
    <location>
        <begin position="1"/>
        <end position="22"/>
    </location>
</feature>